<evidence type="ECO:0000313" key="3">
    <source>
        <dbReference type="Proteomes" id="UP000790347"/>
    </source>
</evidence>
<reference evidence="2" key="2">
    <citation type="journal article" date="2022" name="Res Sq">
        <title>Comparative Genomics Reveals Insights into the Divergent Evolution of Astigmatic Mites and Household Pest Adaptations.</title>
        <authorList>
            <person name="Xiong Q."/>
            <person name="Wan A.T.-Y."/>
            <person name="Liu X.-Y."/>
            <person name="Fung C.S.-H."/>
            <person name="Xiao X."/>
            <person name="Malainual N."/>
            <person name="Hou J."/>
            <person name="Wang L."/>
            <person name="Wang M."/>
            <person name="Yang K."/>
            <person name="Cui Y."/>
            <person name="Leung E."/>
            <person name="Nong W."/>
            <person name="Shin S.-K."/>
            <person name="Au S."/>
            <person name="Jeong K.Y."/>
            <person name="Chew F.T."/>
            <person name="Hui J."/>
            <person name="Leung T.F."/>
            <person name="Tungtrongchitr A."/>
            <person name="Zhong N."/>
            <person name="Liu Z."/>
            <person name="Tsui S."/>
        </authorList>
    </citation>
    <scope>NUCLEOTIDE SEQUENCE</scope>
    <source>
        <strain evidence="2">Derf</strain>
        <tissue evidence="2">Whole organism</tissue>
    </source>
</reference>
<feature type="region of interest" description="Disordered" evidence="1">
    <location>
        <begin position="37"/>
        <end position="61"/>
    </location>
</feature>
<dbReference type="Proteomes" id="UP000790347">
    <property type="component" value="Unassembled WGS sequence"/>
</dbReference>
<reference evidence="2" key="1">
    <citation type="submission" date="2013-05" db="EMBL/GenBank/DDBJ databases">
        <authorList>
            <person name="Yim A.K.Y."/>
            <person name="Chan T.F."/>
            <person name="Ji K.M."/>
            <person name="Liu X.Y."/>
            <person name="Zhou J.W."/>
            <person name="Li R.Q."/>
            <person name="Yang K.Y."/>
            <person name="Li J."/>
            <person name="Li M."/>
            <person name="Law P.T.W."/>
            <person name="Wu Y.L."/>
            <person name="Cai Z.L."/>
            <person name="Qin H."/>
            <person name="Bao Y."/>
            <person name="Leung R.K.K."/>
            <person name="Ng P.K.S."/>
            <person name="Zou J."/>
            <person name="Zhong X.J."/>
            <person name="Ran P.X."/>
            <person name="Zhong N.S."/>
            <person name="Liu Z.G."/>
            <person name="Tsui S.K.W."/>
        </authorList>
    </citation>
    <scope>NUCLEOTIDE SEQUENCE</scope>
    <source>
        <strain evidence="2">Derf</strain>
        <tissue evidence="2">Whole organism</tissue>
    </source>
</reference>
<proteinExistence type="predicted"/>
<keyword evidence="3" id="KW-1185">Reference proteome</keyword>
<dbReference type="AlphaFoldDB" id="A0A922KW15"/>
<dbReference type="EMBL" id="ASGP02000007">
    <property type="protein sequence ID" value="KAH9497204.1"/>
    <property type="molecule type" value="Genomic_DNA"/>
</dbReference>
<name>A0A922KW15_DERFA</name>
<organism evidence="2 3">
    <name type="scientific">Dermatophagoides farinae</name>
    <name type="common">American house dust mite</name>
    <dbReference type="NCBI Taxonomy" id="6954"/>
    <lineage>
        <taxon>Eukaryota</taxon>
        <taxon>Metazoa</taxon>
        <taxon>Ecdysozoa</taxon>
        <taxon>Arthropoda</taxon>
        <taxon>Chelicerata</taxon>
        <taxon>Arachnida</taxon>
        <taxon>Acari</taxon>
        <taxon>Acariformes</taxon>
        <taxon>Sarcoptiformes</taxon>
        <taxon>Astigmata</taxon>
        <taxon>Psoroptidia</taxon>
        <taxon>Analgoidea</taxon>
        <taxon>Pyroglyphidae</taxon>
        <taxon>Dermatophagoidinae</taxon>
        <taxon>Dermatophagoides</taxon>
    </lineage>
</organism>
<sequence>MDERYKQNDDYKCVRNHNHHSDMAAFLKLLQKNLNFSRGPINQKNRKKKQTDPVPEEQLSS</sequence>
<protein>
    <submittedName>
        <fullName evidence="2">Uncharacterized protein</fullName>
    </submittedName>
</protein>
<gene>
    <name evidence="2" type="ORF">DERF_013210</name>
</gene>
<comment type="caution">
    <text evidence="2">The sequence shown here is derived from an EMBL/GenBank/DDBJ whole genome shotgun (WGS) entry which is preliminary data.</text>
</comment>
<evidence type="ECO:0000256" key="1">
    <source>
        <dbReference type="SAM" id="MobiDB-lite"/>
    </source>
</evidence>
<evidence type="ECO:0000313" key="2">
    <source>
        <dbReference type="EMBL" id="KAH9497204.1"/>
    </source>
</evidence>
<accession>A0A922KW15</accession>